<evidence type="ECO:0000313" key="2">
    <source>
        <dbReference type="EMBL" id="KAK3256194.1"/>
    </source>
</evidence>
<dbReference type="AlphaFoldDB" id="A0AAE0FAR2"/>
<feature type="region of interest" description="Disordered" evidence="1">
    <location>
        <begin position="438"/>
        <end position="465"/>
    </location>
</feature>
<evidence type="ECO:0000313" key="3">
    <source>
        <dbReference type="Proteomes" id="UP001190700"/>
    </source>
</evidence>
<dbReference type="Proteomes" id="UP001190700">
    <property type="component" value="Unassembled WGS sequence"/>
</dbReference>
<comment type="caution">
    <text evidence="2">The sequence shown here is derived from an EMBL/GenBank/DDBJ whole genome shotgun (WGS) entry which is preliminary data.</text>
</comment>
<keyword evidence="3" id="KW-1185">Reference proteome</keyword>
<name>A0AAE0FAR2_9CHLO</name>
<feature type="non-terminal residue" evidence="2">
    <location>
        <position position="1"/>
    </location>
</feature>
<proteinExistence type="predicted"/>
<reference evidence="2 3" key="1">
    <citation type="journal article" date="2015" name="Genome Biol. Evol.">
        <title>Comparative Genomics of a Bacterivorous Green Alga Reveals Evolutionary Causalities and Consequences of Phago-Mixotrophic Mode of Nutrition.</title>
        <authorList>
            <person name="Burns J.A."/>
            <person name="Paasch A."/>
            <person name="Narechania A."/>
            <person name="Kim E."/>
        </authorList>
    </citation>
    <scope>NUCLEOTIDE SEQUENCE [LARGE SCALE GENOMIC DNA]</scope>
    <source>
        <strain evidence="2 3">PLY_AMNH</strain>
    </source>
</reference>
<accession>A0AAE0FAR2</accession>
<gene>
    <name evidence="2" type="ORF">CYMTET_34658</name>
</gene>
<feature type="region of interest" description="Disordered" evidence="1">
    <location>
        <begin position="112"/>
        <end position="159"/>
    </location>
</feature>
<sequence>AECSKKSGCERINVYLPETGGLALQCALLPYSCNTAEGLSVLSGYVSASFQMEVALPSEADLESNHMKSHVGGVDACEGHMRAMLFLSARGPSPQHYAMELTASSCVSYNPSAEESASSSNGESGTEYSSNEEYGESGTEYSSNEEYGESGTEYSSNEESNKAASATCELPFVVYGREFESCEWSSNASADLRSNVEQQRHWTCATEGLDLQQAFLHDAQINGSCEMQGEGMYVEGADLTRGWYAFEFCGFDLDATAYSLRAWDKSAENAGWYGGEAILATHGNLWSNVVTVPSGSEGYCKLSNGNVVQNVGPASHCERGRHAITSAADCQLAASLLNAAYHSEASIESAPAGCVLYGGALFDGPGVYFNTHAVGGMGEQFSKLCYETGASKWYQAVAEPWLCTVDAHCRYEGCFEPSWDIPAKCDVSTGRCFHSEVSDGCSPTAGLDDSDSESDSGSDSDSDPEYAAAECVNSTSWNYCPASGSACLMDCAAPASCEDLAAMHNGGDATRTAYAGCLADCMDAKVQVHGEFDVPPYERNLCAGATFPAASQPPSA</sequence>
<dbReference type="EMBL" id="LGRX02021889">
    <property type="protein sequence ID" value="KAK3256194.1"/>
    <property type="molecule type" value="Genomic_DNA"/>
</dbReference>
<feature type="compositionally biased region" description="Acidic residues" evidence="1">
    <location>
        <begin position="448"/>
        <end position="464"/>
    </location>
</feature>
<protein>
    <submittedName>
        <fullName evidence="2">Uncharacterized protein</fullName>
    </submittedName>
</protein>
<evidence type="ECO:0000256" key="1">
    <source>
        <dbReference type="SAM" id="MobiDB-lite"/>
    </source>
</evidence>
<organism evidence="2 3">
    <name type="scientific">Cymbomonas tetramitiformis</name>
    <dbReference type="NCBI Taxonomy" id="36881"/>
    <lineage>
        <taxon>Eukaryota</taxon>
        <taxon>Viridiplantae</taxon>
        <taxon>Chlorophyta</taxon>
        <taxon>Pyramimonadophyceae</taxon>
        <taxon>Pyramimonadales</taxon>
        <taxon>Pyramimonadaceae</taxon>
        <taxon>Cymbomonas</taxon>
    </lineage>
</organism>